<reference evidence="6" key="2">
    <citation type="submission" date="2025-08" db="UniProtKB">
        <authorList>
            <consortium name="Ensembl"/>
        </authorList>
    </citation>
    <scope>IDENTIFICATION</scope>
</reference>
<dbReference type="SMART" id="SM00407">
    <property type="entry name" value="IGc1"/>
    <property type="match status" value="2"/>
</dbReference>
<evidence type="ECO:0000259" key="5">
    <source>
        <dbReference type="PROSITE" id="PS50835"/>
    </source>
</evidence>
<reference evidence="6" key="1">
    <citation type="submission" date="2021-04" db="EMBL/GenBank/DDBJ databases">
        <authorList>
            <consortium name="Wellcome Sanger Institute Data Sharing"/>
        </authorList>
    </citation>
    <scope>NUCLEOTIDE SEQUENCE [LARGE SCALE GENOMIC DNA]</scope>
</reference>
<keyword evidence="3" id="KW-1280">Immunoglobulin</keyword>
<dbReference type="Gene3D" id="2.60.40.10">
    <property type="entry name" value="Immunoglobulins"/>
    <property type="match status" value="4"/>
</dbReference>
<dbReference type="GO" id="GO:0019814">
    <property type="term" value="C:immunoglobulin complex"/>
    <property type="evidence" value="ECO:0007669"/>
    <property type="project" value="UniProtKB-KW"/>
</dbReference>
<feature type="compositionally biased region" description="Polar residues" evidence="4">
    <location>
        <begin position="273"/>
        <end position="282"/>
    </location>
</feature>
<feature type="region of interest" description="Disordered" evidence="4">
    <location>
        <begin position="273"/>
        <end position="292"/>
    </location>
</feature>
<dbReference type="InParanoid" id="A0A3Q1HV40"/>
<dbReference type="PANTHER" id="PTHR23266">
    <property type="entry name" value="IMMUNOGLOBULIN HEAVY CHAIN"/>
    <property type="match status" value="1"/>
</dbReference>
<feature type="domain" description="Ig-like" evidence="5">
    <location>
        <begin position="228"/>
        <end position="327"/>
    </location>
</feature>
<evidence type="ECO:0000256" key="4">
    <source>
        <dbReference type="SAM" id="MobiDB-lite"/>
    </source>
</evidence>
<evidence type="ECO:0000256" key="3">
    <source>
        <dbReference type="ARBA" id="ARBA00043265"/>
    </source>
</evidence>
<dbReference type="GeneTree" id="ENSGT00940000163849"/>
<keyword evidence="7" id="KW-1185">Reference proteome</keyword>
<evidence type="ECO:0000256" key="2">
    <source>
        <dbReference type="ARBA" id="ARBA00023130"/>
    </source>
</evidence>
<protein>
    <recommendedName>
        <fullName evidence="5">Ig-like domain-containing protein</fullName>
    </recommendedName>
</protein>
<organism evidence="6 7">
    <name type="scientific">Anabas testudineus</name>
    <name type="common">Climbing perch</name>
    <name type="synonym">Anthias testudineus</name>
    <dbReference type="NCBI Taxonomy" id="64144"/>
    <lineage>
        <taxon>Eukaryota</taxon>
        <taxon>Metazoa</taxon>
        <taxon>Chordata</taxon>
        <taxon>Craniata</taxon>
        <taxon>Vertebrata</taxon>
        <taxon>Euteleostomi</taxon>
        <taxon>Actinopterygii</taxon>
        <taxon>Neopterygii</taxon>
        <taxon>Teleostei</taxon>
        <taxon>Neoteleostei</taxon>
        <taxon>Acanthomorphata</taxon>
        <taxon>Anabantaria</taxon>
        <taxon>Anabantiformes</taxon>
        <taxon>Anabantoidei</taxon>
        <taxon>Anabantidae</taxon>
        <taxon>Anabas</taxon>
    </lineage>
</organism>
<dbReference type="InterPro" id="IPR013106">
    <property type="entry name" value="Ig_V-set"/>
</dbReference>
<dbReference type="Pfam" id="PF07686">
    <property type="entry name" value="V-set"/>
    <property type="match status" value="1"/>
</dbReference>
<dbReference type="SMART" id="SM00406">
    <property type="entry name" value="IGv"/>
    <property type="match status" value="1"/>
</dbReference>
<dbReference type="PROSITE" id="PS50835">
    <property type="entry name" value="IG_LIKE"/>
    <property type="match status" value="4"/>
</dbReference>
<feature type="domain" description="Ig-like" evidence="5">
    <location>
        <begin position="334"/>
        <end position="438"/>
    </location>
</feature>
<dbReference type="InterPro" id="IPR003597">
    <property type="entry name" value="Ig_C1-set"/>
</dbReference>
<dbReference type="Proteomes" id="UP000265040">
    <property type="component" value="Chromosome 18"/>
</dbReference>
<dbReference type="Ensembl" id="ENSATET00000011870.2">
    <property type="protein sequence ID" value="ENSATEP00000011680.1"/>
    <property type="gene ID" value="ENSATEG00000008137.3"/>
</dbReference>
<keyword evidence="2" id="KW-1064">Adaptive immunity</keyword>
<dbReference type="Pfam" id="PF07654">
    <property type="entry name" value="C1-set"/>
    <property type="match status" value="3"/>
</dbReference>
<dbReference type="CDD" id="cd00098">
    <property type="entry name" value="IgC1"/>
    <property type="match status" value="1"/>
</dbReference>
<dbReference type="InterPro" id="IPR013783">
    <property type="entry name" value="Ig-like_fold"/>
</dbReference>
<feature type="domain" description="Ig-like" evidence="5">
    <location>
        <begin position="27"/>
        <end position="123"/>
    </location>
</feature>
<dbReference type="GO" id="GO:0005576">
    <property type="term" value="C:extracellular region"/>
    <property type="evidence" value="ECO:0007669"/>
    <property type="project" value="UniProtKB-ARBA"/>
</dbReference>
<sequence>MFIISSLTGIWGESNMEQSPPEVKRPGDTVKMSCVISGFEMTSYYFHWIRQKSGKVLEWIGRTDGAIYARSFQRRFIMTQDVSNRAQYLEVRSLTSEDSAVYFCLYHGDAFDFWGKGTEVTVSSVSDPAPASLVLLPTEDGRALLCLMEDGHSGELQSFKWKKNGEELNDYIRSPVQKVGESHSAVSVLKIANTDWESKAVYTCEVVYRGKTTVRKCLSLFCVPHAAPITVTLDPPSSREIFRNNQAELRCVITGQDMSTVQTTEISWQIDGQNVSSTTGPTKSEGRLYSKTSTLTRSRTEWERGTKVSCSAVRPDVTPMVRELHVQTGDGSKPKVTVHILPEDEISDEDSAEVTVVCLVSSPVLQDYYIAWSEDDGHKNGNYIDGINFPPQKSNNGYYSVASVYRTTKKTWDHPGKLIHCSVWPAGSNEPMTPRGVSKVQGNSHECDKYEEDESSSLWSTSCSFILLFIASLFSIVILSLVEVNTQDSPVSLLQTR</sequence>
<evidence type="ECO:0000313" key="6">
    <source>
        <dbReference type="Ensembl" id="ENSATEP00000011680.1"/>
    </source>
</evidence>
<feature type="domain" description="Ig-like" evidence="5">
    <location>
        <begin position="130"/>
        <end position="219"/>
    </location>
</feature>
<evidence type="ECO:0000256" key="1">
    <source>
        <dbReference type="ARBA" id="ARBA00022859"/>
    </source>
</evidence>
<dbReference type="AlphaFoldDB" id="A0A3Q1HV40"/>
<dbReference type="InterPro" id="IPR003599">
    <property type="entry name" value="Ig_sub"/>
</dbReference>
<dbReference type="SUPFAM" id="SSF48726">
    <property type="entry name" value="Immunoglobulin"/>
    <property type="match status" value="4"/>
</dbReference>
<dbReference type="InterPro" id="IPR036179">
    <property type="entry name" value="Ig-like_dom_sf"/>
</dbReference>
<proteinExistence type="predicted"/>
<dbReference type="SMART" id="SM00409">
    <property type="entry name" value="IG"/>
    <property type="match status" value="3"/>
</dbReference>
<dbReference type="GO" id="GO:0002250">
    <property type="term" value="P:adaptive immune response"/>
    <property type="evidence" value="ECO:0007669"/>
    <property type="project" value="UniProtKB-KW"/>
</dbReference>
<dbReference type="OMA" id="ITQGQWV"/>
<reference evidence="6" key="3">
    <citation type="submission" date="2025-09" db="UniProtKB">
        <authorList>
            <consortium name="Ensembl"/>
        </authorList>
    </citation>
    <scope>IDENTIFICATION</scope>
</reference>
<dbReference type="InterPro" id="IPR050199">
    <property type="entry name" value="IgHV"/>
</dbReference>
<evidence type="ECO:0000313" key="7">
    <source>
        <dbReference type="Proteomes" id="UP000265040"/>
    </source>
</evidence>
<keyword evidence="1" id="KW-0391">Immunity</keyword>
<dbReference type="InterPro" id="IPR007110">
    <property type="entry name" value="Ig-like_dom"/>
</dbReference>
<name>A0A3Q1HV40_ANATE</name>
<accession>A0A3Q1HV40</accession>